<evidence type="ECO:0000256" key="2">
    <source>
        <dbReference type="SAM" id="SignalP"/>
    </source>
</evidence>
<comment type="caution">
    <text evidence="4">The sequence shown here is derived from an EMBL/GenBank/DDBJ whole genome shotgun (WGS) entry which is preliminary data.</text>
</comment>
<name>A0A226E831_FOLCA</name>
<dbReference type="AlphaFoldDB" id="A0A226E831"/>
<feature type="chain" id="PRO_5012488764" evidence="2">
    <location>
        <begin position="23"/>
        <end position="232"/>
    </location>
</feature>
<evidence type="ECO:0000259" key="3">
    <source>
        <dbReference type="PROSITE" id="PS51670"/>
    </source>
</evidence>
<feature type="domain" description="ShKT" evidence="3">
    <location>
        <begin position="192"/>
        <end position="229"/>
    </location>
</feature>
<evidence type="ECO:0000313" key="5">
    <source>
        <dbReference type="Proteomes" id="UP000198287"/>
    </source>
</evidence>
<organism evidence="4 5">
    <name type="scientific">Folsomia candida</name>
    <name type="common">Springtail</name>
    <dbReference type="NCBI Taxonomy" id="158441"/>
    <lineage>
        <taxon>Eukaryota</taxon>
        <taxon>Metazoa</taxon>
        <taxon>Ecdysozoa</taxon>
        <taxon>Arthropoda</taxon>
        <taxon>Hexapoda</taxon>
        <taxon>Collembola</taxon>
        <taxon>Entomobryomorpha</taxon>
        <taxon>Isotomoidea</taxon>
        <taxon>Isotomidae</taxon>
        <taxon>Proisotominae</taxon>
        <taxon>Folsomia</taxon>
    </lineage>
</organism>
<reference evidence="4 5" key="1">
    <citation type="submission" date="2015-12" db="EMBL/GenBank/DDBJ databases">
        <title>The genome of Folsomia candida.</title>
        <authorList>
            <person name="Faddeeva A."/>
            <person name="Derks M.F."/>
            <person name="Anvar Y."/>
            <person name="Smit S."/>
            <person name="Van Straalen N."/>
            <person name="Roelofs D."/>
        </authorList>
    </citation>
    <scope>NUCLEOTIDE SEQUENCE [LARGE SCALE GENOMIC DNA]</scope>
    <source>
        <strain evidence="4 5">VU population</strain>
        <tissue evidence="4">Whole body</tissue>
    </source>
</reference>
<feature type="domain" description="ShKT" evidence="3">
    <location>
        <begin position="158"/>
        <end position="189"/>
    </location>
</feature>
<feature type="disulfide bond" evidence="1">
    <location>
        <begin position="173"/>
        <end position="186"/>
    </location>
</feature>
<proteinExistence type="predicted"/>
<feature type="signal peptide" evidence="2">
    <location>
        <begin position="1"/>
        <end position="22"/>
    </location>
</feature>
<evidence type="ECO:0000256" key="1">
    <source>
        <dbReference type="PROSITE-ProRule" id="PRU01005"/>
    </source>
</evidence>
<dbReference type="Pfam" id="PF01549">
    <property type="entry name" value="ShK"/>
    <property type="match status" value="2"/>
</dbReference>
<keyword evidence="2" id="KW-0732">Signal</keyword>
<sequence>MKVTWLVCWIVSVLMRPYFLDAAPRERNFNDWQETHSPWGRMLAMMSEVRSIQCQRGFYNISDAVIDSAFHCANLKHPKKSRMHFRDELVDWEGESPMLCFKTCVMRESGAMNDDNTGIDKERAHRMFFAGMRKPGGHMSVDVMTEELVECDQKYVHCVDFNDSCPLWARGDCNSPLMEFYCAKSCGKCDKCQEEPGVDKKCDVWAKRGECERRPEYMQTRCRISCGLCRPS</sequence>
<accession>A0A226E831</accession>
<comment type="caution">
    <text evidence="1">Lacks conserved residue(s) required for the propagation of feature annotation.</text>
</comment>
<gene>
    <name evidence="4" type="ORF">Fcan01_10846</name>
</gene>
<dbReference type="InterPro" id="IPR003582">
    <property type="entry name" value="ShKT_dom"/>
</dbReference>
<keyword evidence="5" id="KW-1185">Reference proteome</keyword>
<dbReference type="EMBL" id="LNIX01000005">
    <property type="protein sequence ID" value="OXA53702.1"/>
    <property type="molecule type" value="Genomic_DNA"/>
</dbReference>
<dbReference type="SMART" id="SM00254">
    <property type="entry name" value="ShKT"/>
    <property type="match status" value="2"/>
</dbReference>
<keyword evidence="1" id="KW-1015">Disulfide bond</keyword>
<dbReference type="Proteomes" id="UP000198287">
    <property type="component" value="Unassembled WGS sequence"/>
</dbReference>
<dbReference type="PROSITE" id="PS51670">
    <property type="entry name" value="SHKT"/>
    <property type="match status" value="2"/>
</dbReference>
<evidence type="ECO:0000313" key="4">
    <source>
        <dbReference type="EMBL" id="OXA53702.1"/>
    </source>
</evidence>
<protein>
    <submittedName>
        <fullName evidence="4">Putative tyrosinase-like protein tyr-3</fullName>
    </submittedName>
</protein>